<feature type="region of interest" description="Disordered" evidence="1">
    <location>
        <begin position="287"/>
        <end position="404"/>
    </location>
</feature>
<accession>A0A5J4X3Q6</accession>
<feature type="compositionally biased region" description="Polar residues" evidence="1">
    <location>
        <begin position="113"/>
        <end position="138"/>
    </location>
</feature>
<feature type="compositionally biased region" description="Basic and acidic residues" evidence="1">
    <location>
        <begin position="236"/>
        <end position="257"/>
    </location>
</feature>
<organism evidence="2 3">
    <name type="scientific">Streblomastix strix</name>
    <dbReference type="NCBI Taxonomy" id="222440"/>
    <lineage>
        <taxon>Eukaryota</taxon>
        <taxon>Metamonada</taxon>
        <taxon>Preaxostyla</taxon>
        <taxon>Oxymonadida</taxon>
        <taxon>Streblomastigidae</taxon>
        <taxon>Streblomastix</taxon>
    </lineage>
</organism>
<feature type="compositionally biased region" description="Low complexity" evidence="1">
    <location>
        <begin position="828"/>
        <end position="840"/>
    </location>
</feature>
<feature type="compositionally biased region" description="Low complexity" evidence="1">
    <location>
        <begin position="71"/>
        <end position="82"/>
    </location>
</feature>
<feature type="region of interest" description="Disordered" evidence="1">
    <location>
        <begin position="53"/>
        <end position="86"/>
    </location>
</feature>
<feature type="compositionally biased region" description="Basic and acidic residues" evidence="1">
    <location>
        <begin position="624"/>
        <end position="641"/>
    </location>
</feature>
<sequence>MIAEVEEALGKGDVEGAKEKKYEQKVNELLQSLRSQGKEWQEYSKDIKDLMNVKGDDEQKSKINVSDNDKQQTQQQQQQQQSQEEKIKSLKQIELKHNKEIKHMISLVEQLKKQLNPQTSETEIDSEQQQQNITSKQSPPKVAGHEPIQKSPSVGSLEQIPPSVSAPPYNNNQLDQSTERNTTARLRTKERVEIDSEQEQFNQQIKIHMQIQDMEKQLDQKKVQIKKENEINEQKLIKADQKTKTEDHNIEPKKYSDDSMSLNLNSLKQKQKPSLTTRSLVISNSALNSSSSNSNILSPKSSTNSGTNSFPVNNSTQQRIIHRQTSSTKVDTFQPKLYNMQHVPPSVYQSSDQNKNPSNKQDSSQKLHRTTQSFSSQTMRLPTSSQQFSTFPQQNNKKQNNLDNPHYQKFQSFVSPRLYPADLNRQNTIELRRQQNLPIRTPPPQSSSSSQPMNRNKSYPNMPRQNLYTNTPQPLNPSLHTIHHYPTHANVQTSPRNEQQIPLNAQSVPLNTQSVPLNVQFVPFSTSNLNQIQKSPQTNRIKALDKNKDALSEKQKKNINDEKQKSIEKEKNNKKDKNIKKQKKPKKKKQLQKDSTTQNESDKEIEDEDNEKEEEEDDDEEEKEKEVDKEKDNNSIKKIDSKGSMNSIENKQINLDDEIEKLNEKDINAIIKMLLSKTKQKKKPIQKLSYQKNEEKVRIIPRKDKIINPSSSPYIFSSSISKQQSIQQSLNKPRISVVSSQYPSASNQIQDQFPVQQPGVIIDQDELNIKQKQRNLSPMQSGIQSDPTELNSNKINPPNSDSIKLIKPIIQNHSSLVPPLLLTAINNSNSTSQQSQSNSSKPLIKVKVKGSGVDQKPTN</sequence>
<feature type="compositionally biased region" description="Low complexity" evidence="1">
    <location>
        <begin position="287"/>
        <end position="302"/>
    </location>
</feature>
<feature type="compositionally biased region" description="Polar residues" evidence="1">
    <location>
        <begin position="347"/>
        <end position="381"/>
    </location>
</feature>
<feature type="region of interest" description="Disordered" evidence="1">
    <location>
        <begin position="774"/>
        <end position="799"/>
    </location>
</feature>
<evidence type="ECO:0000313" key="3">
    <source>
        <dbReference type="Proteomes" id="UP000324800"/>
    </source>
</evidence>
<feature type="compositionally biased region" description="Polar residues" evidence="1">
    <location>
        <begin position="453"/>
        <end position="474"/>
    </location>
</feature>
<feature type="region of interest" description="Disordered" evidence="1">
    <location>
        <begin position="828"/>
        <end position="859"/>
    </location>
</feature>
<feature type="compositionally biased region" description="Basic residues" evidence="1">
    <location>
        <begin position="577"/>
        <end position="590"/>
    </location>
</feature>
<feature type="region of interest" description="Disordered" evidence="1">
    <location>
        <begin position="236"/>
        <end position="260"/>
    </location>
</feature>
<evidence type="ECO:0000313" key="2">
    <source>
        <dbReference type="EMBL" id="KAA6401285.1"/>
    </source>
</evidence>
<feature type="region of interest" description="Disordered" evidence="1">
    <location>
        <begin position="546"/>
        <end position="649"/>
    </location>
</feature>
<feature type="region of interest" description="Disordered" evidence="1">
    <location>
        <begin position="432"/>
        <end position="474"/>
    </location>
</feature>
<dbReference type="Proteomes" id="UP000324800">
    <property type="component" value="Unassembled WGS sequence"/>
</dbReference>
<dbReference type="EMBL" id="SNRW01000414">
    <property type="protein sequence ID" value="KAA6401285.1"/>
    <property type="molecule type" value="Genomic_DNA"/>
</dbReference>
<reference evidence="2 3" key="1">
    <citation type="submission" date="2019-03" db="EMBL/GenBank/DDBJ databases">
        <title>Single cell metagenomics reveals metabolic interactions within the superorganism composed of flagellate Streblomastix strix and complex community of Bacteroidetes bacteria on its surface.</title>
        <authorList>
            <person name="Treitli S.C."/>
            <person name="Kolisko M."/>
            <person name="Husnik F."/>
            <person name="Keeling P."/>
            <person name="Hampl V."/>
        </authorList>
    </citation>
    <scope>NUCLEOTIDE SEQUENCE [LARGE SCALE GENOMIC DNA]</scope>
    <source>
        <strain evidence="2">ST1C</strain>
    </source>
</reference>
<feature type="compositionally biased region" description="Acidic residues" evidence="1">
    <location>
        <begin position="603"/>
        <end position="623"/>
    </location>
</feature>
<evidence type="ECO:0000256" key="1">
    <source>
        <dbReference type="SAM" id="MobiDB-lite"/>
    </source>
</evidence>
<feature type="compositionally biased region" description="Low complexity" evidence="1">
    <location>
        <begin position="382"/>
        <end position="401"/>
    </location>
</feature>
<gene>
    <name evidence="2" type="ORF">EZS28_003192</name>
</gene>
<feature type="compositionally biased region" description="Basic and acidic residues" evidence="1">
    <location>
        <begin position="546"/>
        <end position="576"/>
    </location>
</feature>
<feature type="compositionally biased region" description="Polar residues" evidence="1">
    <location>
        <begin position="303"/>
        <end position="331"/>
    </location>
</feature>
<comment type="caution">
    <text evidence="2">The sequence shown here is derived from an EMBL/GenBank/DDBJ whole genome shotgun (WGS) entry which is preliminary data.</text>
</comment>
<protein>
    <submittedName>
        <fullName evidence="2">Uncharacterized protein</fullName>
    </submittedName>
</protein>
<feature type="region of interest" description="Disordered" evidence="1">
    <location>
        <begin position="112"/>
        <end position="182"/>
    </location>
</feature>
<feature type="compositionally biased region" description="Polar residues" evidence="1">
    <location>
        <begin position="168"/>
        <end position="182"/>
    </location>
</feature>
<name>A0A5J4X3Q6_9EUKA</name>
<dbReference type="AlphaFoldDB" id="A0A5J4X3Q6"/>
<proteinExistence type="predicted"/>